<proteinExistence type="predicted"/>
<sequence>MKSGDDWSYWRVLRTGRLAPLLVGVVISSVGDGMLVTALPLLALAVRGDTPAALVIAIVEAAPYLLATALAFAIGLGRLRVPPRALLIWDCLLRGVLFVGLGVLALSGDLSLPVLVCGLLFGSVFRMVAISSRRLVMTALVEPAGLFAVNGLLSTSQGITLYAAGPVLGGVLSAVGQPGVALLVDGLSFFLLLVVLLVVVPAQSGSVRGTSIPASGLRILRRVPMAARLCVVVFCVNLFYMPVEVALPLLVRGPLGGDGATLGVIWAGFGIGTLIGAIGTNWLRRLPQQRLLVAIIAAQGLVVVLLLLVPTASLATAVFFALGVVYAPFTPVVYTLVQSVLHQDEQQPVLTLWSAVSVLAAPIGLGLAGPLITAVGVHGGLAVSAGLTLVLVPIAGMGLRRDRDRAGDQPVEPVPR</sequence>
<evidence type="ECO:0000256" key="1">
    <source>
        <dbReference type="ARBA" id="ARBA00004651"/>
    </source>
</evidence>
<gene>
    <name evidence="7" type="ORF">LX83_001086</name>
</gene>
<keyword evidence="3 6" id="KW-0812">Transmembrane</keyword>
<keyword evidence="2" id="KW-1003">Cell membrane</keyword>
<feature type="transmembrane region" description="Helical" evidence="6">
    <location>
        <begin position="144"/>
        <end position="168"/>
    </location>
</feature>
<dbReference type="InterPro" id="IPR011701">
    <property type="entry name" value="MFS"/>
</dbReference>
<comment type="caution">
    <text evidence="7">The sequence shown here is derived from an EMBL/GenBank/DDBJ whole genome shotgun (WGS) entry which is preliminary data.</text>
</comment>
<evidence type="ECO:0000256" key="6">
    <source>
        <dbReference type="SAM" id="Phobius"/>
    </source>
</evidence>
<dbReference type="PANTHER" id="PTHR23513:SF6">
    <property type="entry name" value="MAJOR FACILITATOR SUPERFAMILY ASSOCIATED DOMAIN-CONTAINING PROTEIN"/>
    <property type="match status" value="1"/>
</dbReference>
<feature type="transmembrane region" description="Helical" evidence="6">
    <location>
        <begin position="291"/>
        <end position="309"/>
    </location>
</feature>
<feature type="transmembrane region" description="Helical" evidence="6">
    <location>
        <begin position="21"/>
        <end position="46"/>
    </location>
</feature>
<dbReference type="AlphaFoldDB" id="A0AAE3G9Q1"/>
<evidence type="ECO:0000256" key="4">
    <source>
        <dbReference type="ARBA" id="ARBA00022989"/>
    </source>
</evidence>
<reference evidence="7" key="1">
    <citation type="submission" date="2022-06" db="EMBL/GenBank/DDBJ databases">
        <title>Genomic Encyclopedia of Archaeal and Bacterial Type Strains, Phase II (KMG-II): from individual species to whole genera.</title>
        <authorList>
            <person name="Goeker M."/>
        </authorList>
    </citation>
    <scope>NUCLEOTIDE SEQUENCE</scope>
    <source>
        <strain evidence="7">DSM 43935</strain>
    </source>
</reference>
<dbReference type="GO" id="GO:0005886">
    <property type="term" value="C:plasma membrane"/>
    <property type="evidence" value="ECO:0007669"/>
    <property type="project" value="UniProtKB-SubCell"/>
</dbReference>
<protein>
    <submittedName>
        <fullName evidence="7">Major Facilitator Superfamily protein</fullName>
    </submittedName>
</protein>
<dbReference type="PANTHER" id="PTHR23513">
    <property type="entry name" value="INTEGRAL MEMBRANE EFFLUX PROTEIN-RELATED"/>
    <property type="match status" value="1"/>
</dbReference>
<keyword evidence="8" id="KW-1185">Reference proteome</keyword>
<dbReference type="Gene3D" id="1.20.1250.20">
    <property type="entry name" value="MFS general substrate transporter like domains"/>
    <property type="match status" value="2"/>
</dbReference>
<evidence type="ECO:0000313" key="8">
    <source>
        <dbReference type="Proteomes" id="UP001206128"/>
    </source>
</evidence>
<evidence type="ECO:0000313" key="7">
    <source>
        <dbReference type="EMBL" id="MCP2164246.1"/>
    </source>
</evidence>
<dbReference type="CDD" id="cd06173">
    <property type="entry name" value="MFS_MefA_like"/>
    <property type="match status" value="1"/>
</dbReference>
<feature type="transmembrane region" description="Helical" evidence="6">
    <location>
        <begin position="260"/>
        <end position="279"/>
    </location>
</feature>
<dbReference type="RefSeq" id="WP_253767697.1">
    <property type="nucleotide sequence ID" value="NZ_JAMTCK010000002.1"/>
</dbReference>
<dbReference type="SUPFAM" id="SSF103473">
    <property type="entry name" value="MFS general substrate transporter"/>
    <property type="match status" value="1"/>
</dbReference>
<feature type="transmembrane region" description="Helical" evidence="6">
    <location>
        <begin position="52"/>
        <end position="74"/>
    </location>
</feature>
<feature type="transmembrane region" description="Helical" evidence="6">
    <location>
        <begin position="223"/>
        <end position="240"/>
    </location>
</feature>
<dbReference type="GO" id="GO:0022857">
    <property type="term" value="F:transmembrane transporter activity"/>
    <property type="evidence" value="ECO:0007669"/>
    <property type="project" value="InterPro"/>
</dbReference>
<feature type="transmembrane region" description="Helical" evidence="6">
    <location>
        <begin position="86"/>
        <end position="106"/>
    </location>
</feature>
<keyword evidence="4 6" id="KW-1133">Transmembrane helix</keyword>
<evidence type="ECO:0000256" key="3">
    <source>
        <dbReference type="ARBA" id="ARBA00022692"/>
    </source>
</evidence>
<accession>A0AAE3G9Q1</accession>
<keyword evidence="5 6" id="KW-0472">Membrane</keyword>
<feature type="transmembrane region" description="Helical" evidence="6">
    <location>
        <begin position="349"/>
        <end position="372"/>
    </location>
</feature>
<dbReference type="EMBL" id="JAMTCK010000002">
    <property type="protein sequence ID" value="MCP2164246.1"/>
    <property type="molecule type" value="Genomic_DNA"/>
</dbReference>
<name>A0AAE3G9Q1_9PSEU</name>
<feature type="transmembrane region" description="Helical" evidence="6">
    <location>
        <begin position="315"/>
        <end position="337"/>
    </location>
</feature>
<feature type="transmembrane region" description="Helical" evidence="6">
    <location>
        <begin position="180"/>
        <end position="202"/>
    </location>
</feature>
<comment type="subcellular location">
    <subcellularLocation>
        <location evidence="1">Cell membrane</location>
        <topology evidence="1">Multi-pass membrane protein</topology>
    </subcellularLocation>
</comment>
<feature type="transmembrane region" description="Helical" evidence="6">
    <location>
        <begin position="112"/>
        <end position="132"/>
    </location>
</feature>
<feature type="transmembrane region" description="Helical" evidence="6">
    <location>
        <begin position="378"/>
        <end position="399"/>
    </location>
</feature>
<dbReference type="Pfam" id="PF07690">
    <property type="entry name" value="MFS_1"/>
    <property type="match status" value="1"/>
</dbReference>
<dbReference type="InterPro" id="IPR036259">
    <property type="entry name" value="MFS_trans_sf"/>
</dbReference>
<evidence type="ECO:0000256" key="5">
    <source>
        <dbReference type="ARBA" id="ARBA00023136"/>
    </source>
</evidence>
<organism evidence="7 8">
    <name type="scientific">Goodfellowiella coeruleoviolacea</name>
    <dbReference type="NCBI Taxonomy" id="334858"/>
    <lineage>
        <taxon>Bacteria</taxon>
        <taxon>Bacillati</taxon>
        <taxon>Actinomycetota</taxon>
        <taxon>Actinomycetes</taxon>
        <taxon>Pseudonocardiales</taxon>
        <taxon>Pseudonocardiaceae</taxon>
        <taxon>Goodfellowiella</taxon>
    </lineage>
</organism>
<evidence type="ECO:0000256" key="2">
    <source>
        <dbReference type="ARBA" id="ARBA00022475"/>
    </source>
</evidence>
<dbReference type="Proteomes" id="UP001206128">
    <property type="component" value="Unassembled WGS sequence"/>
</dbReference>